<organism evidence="3 4">
    <name type="scientific">Flavobacterium reichenbachii</name>
    <dbReference type="NCBI Taxonomy" id="362418"/>
    <lineage>
        <taxon>Bacteria</taxon>
        <taxon>Pseudomonadati</taxon>
        <taxon>Bacteroidota</taxon>
        <taxon>Flavobacteriia</taxon>
        <taxon>Flavobacteriales</taxon>
        <taxon>Flavobacteriaceae</taxon>
        <taxon>Flavobacterium</taxon>
    </lineage>
</organism>
<proteinExistence type="predicted"/>
<name>A0A085ZRR0_9FLAO</name>
<feature type="transmembrane region" description="Helical" evidence="1">
    <location>
        <begin position="49"/>
        <end position="69"/>
    </location>
</feature>
<dbReference type="Proteomes" id="UP000028715">
    <property type="component" value="Unassembled WGS sequence"/>
</dbReference>
<feature type="domain" description="YcxB-like C-terminal" evidence="2">
    <location>
        <begin position="91"/>
        <end position="148"/>
    </location>
</feature>
<dbReference type="InterPro" id="IPR025588">
    <property type="entry name" value="YcxB-like_C"/>
</dbReference>
<dbReference type="EMBL" id="JPRL01000001">
    <property type="protein sequence ID" value="KFF07124.1"/>
    <property type="molecule type" value="Genomic_DNA"/>
</dbReference>
<dbReference type="OrthoDB" id="1352552at2"/>
<sequence length="157" mass="19026">MIKTKKFQLTKKEYFMFLTRLELKRRGWLFAFMWMFSSVVLFTGKNDSLSVFIIVLGFIYPILTIYKYWNFANSNENKIIYNERQHEIFPDRIITNMGEISESTIAVQNFIKVLELKDLYLLYLSKGQTLFLPKRIFETTEDENWFRNNVFLKIKNR</sequence>
<accession>A0A085ZRR0</accession>
<dbReference type="AlphaFoldDB" id="A0A085ZRR0"/>
<evidence type="ECO:0000259" key="2">
    <source>
        <dbReference type="Pfam" id="PF14317"/>
    </source>
</evidence>
<keyword evidence="1" id="KW-0472">Membrane</keyword>
<protein>
    <recommendedName>
        <fullName evidence="2">YcxB-like C-terminal domain-containing protein</fullName>
    </recommendedName>
</protein>
<evidence type="ECO:0000313" key="4">
    <source>
        <dbReference type="Proteomes" id="UP000028715"/>
    </source>
</evidence>
<keyword evidence="4" id="KW-1185">Reference proteome</keyword>
<dbReference type="STRING" id="362418.IW19_17110"/>
<comment type="caution">
    <text evidence="3">The sequence shown here is derived from an EMBL/GenBank/DDBJ whole genome shotgun (WGS) entry which is preliminary data.</text>
</comment>
<keyword evidence="1" id="KW-0812">Transmembrane</keyword>
<gene>
    <name evidence="3" type="ORF">IW19_17110</name>
</gene>
<dbReference type="Pfam" id="PF14317">
    <property type="entry name" value="YcxB"/>
    <property type="match status" value="1"/>
</dbReference>
<evidence type="ECO:0000313" key="3">
    <source>
        <dbReference type="EMBL" id="KFF07124.1"/>
    </source>
</evidence>
<feature type="transmembrane region" description="Helical" evidence="1">
    <location>
        <begin position="27"/>
        <end position="43"/>
    </location>
</feature>
<keyword evidence="1" id="KW-1133">Transmembrane helix</keyword>
<reference evidence="3 4" key="1">
    <citation type="submission" date="2014-07" db="EMBL/GenBank/DDBJ databases">
        <title>Genome of Flavobacterium reichenbachii LMG 25512.</title>
        <authorList>
            <person name="Stropko S.J."/>
            <person name="Pipes S.E."/>
            <person name="Newman J.D."/>
        </authorList>
    </citation>
    <scope>NUCLEOTIDE SEQUENCE [LARGE SCALE GENOMIC DNA]</scope>
    <source>
        <strain evidence="3 4">LMG 25512</strain>
    </source>
</reference>
<evidence type="ECO:0000256" key="1">
    <source>
        <dbReference type="SAM" id="Phobius"/>
    </source>
</evidence>